<feature type="domain" description="Helicase ATP-binding" evidence="1">
    <location>
        <begin position="128"/>
        <end position="293"/>
    </location>
</feature>
<evidence type="ECO:0000259" key="1">
    <source>
        <dbReference type="PROSITE" id="PS51192"/>
    </source>
</evidence>
<dbReference type="InterPro" id="IPR006935">
    <property type="entry name" value="Helicase/UvrB_N"/>
</dbReference>
<dbReference type="Pfam" id="PF21241">
    <property type="entry name" value="UvsW_N"/>
    <property type="match status" value="1"/>
</dbReference>
<dbReference type="Pfam" id="PF00271">
    <property type="entry name" value="Helicase_C"/>
    <property type="match status" value="1"/>
</dbReference>
<dbReference type="Proteomes" id="UP000305753">
    <property type="component" value="Segment"/>
</dbReference>
<dbReference type="InterPro" id="IPR001650">
    <property type="entry name" value="Helicase_C-like"/>
</dbReference>
<sequence>MAYSLYLEKLNSSYAQVYSDEPCVYEDLYEYFKVKDPSYDKNNWAHRKWDGMARLVTRGGKVPIGLVEKVCKFARSRRYEIEVDPLLANTRSISDKELEEYIDHLNLSRDDSGETVPCIPWDYQVFGVKMALRLRRAVLLADTGAGKSLMQYILTRYYLDEAAVDNEDVKVLIIVPSINLVSQMYNDFHEYSRLNGWEVDLFTHKVSSVDGGQKNTHKPVVITTWQSIQDMPKDYFKQFTKVITDEVHGARGNKIQGIMNACVNADDRAGLTGTLYEAQLHQVQVISLFGPTVQVADTEMLKKLGQVSETQIEMFNLNYEQSEKEWMRKFDYAAEVDAIMHHPYRNTLITTLCRTLPGNTLVMFERKEHIKIIYELLIQHKQNVFIINGDVDNDVRDQIKAKAENGENVTILASFGTMAVGVSVKKLHNAIFCHSNKSIVRTLQTVGRLLRRHKSKDKALIIDLVDNFKLEGGEPNKTLVHAMKRHGFYSSKKHPISFRNYDMKAMLPEDKLEELLADTKRRERSRKLKAERMKMMG</sequence>
<dbReference type="InterPro" id="IPR050742">
    <property type="entry name" value="Helicase_Restrict-Modif_Enz"/>
</dbReference>
<accession>A0A4P2TFQ8</accession>
<dbReference type="PROSITE" id="PS51192">
    <property type="entry name" value="HELICASE_ATP_BIND_1"/>
    <property type="match status" value="1"/>
</dbReference>
<dbReference type="GO" id="GO:0003677">
    <property type="term" value="F:DNA binding"/>
    <property type="evidence" value="ECO:0007669"/>
    <property type="project" value="InterPro"/>
</dbReference>
<dbReference type="SUPFAM" id="SSF52540">
    <property type="entry name" value="P-loop containing nucleoside triphosphate hydrolases"/>
    <property type="match status" value="2"/>
</dbReference>
<dbReference type="Pfam" id="PF04851">
    <property type="entry name" value="ResIII"/>
    <property type="match status" value="1"/>
</dbReference>
<dbReference type="InterPro" id="IPR027417">
    <property type="entry name" value="P-loop_NTPase"/>
</dbReference>
<dbReference type="GO" id="GO:0016787">
    <property type="term" value="F:hydrolase activity"/>
    <property type="evidence" value="ECO:0007669"/>
    <property type="project" value="UniProtKB-KW"/>
</dbReference>
<dbReference type="PANTHER" id="PTHR47396:SF1">
    <property type="entry name" value="ATP-DEPENDENT HELICASE IRC3-RELATED"/>
    <property type="match status" value="1"/>
</dbReference>
<dbReference type="PANTHER" id="PTHR47396">
    <property type="entry name" value="TYPE I RESTRICTION ENZYME ECOKI R PROTEIN"/>
    <property type="match status" value="1"/>
</dbReference>
<evidence type="ECO:0000313" key="3">
    <source>
        <dbReference type="Proteomes" id="UP000305753"/>
    </source>
</evidence>
<organism evidence="2 3">
    <name type="scientific">Vibrio phage VP-1</name>
    <dbReference type="NCBI Taxonomy" id="2234088"/>
    <lineage>
        <taxon>Viruses</taxon>
        <taxon>Duplodnaviria</taxon>
        <taxon>Heunggongvirae</taxon>
        <taxon>Uroviricota</taxon>
        <taxon>Caudoviricetes</taxon>
        <taxon>Pantevenvirales</taxon>
        <taxon>Ackermannviridae</taxon>
        <taxon>Vapseptimavirus</taxon>
        <taxon>Vapseptimavirus VAP7</taxon>
    </lineage>
</organism>
<reference evidence="2 3" key="1">
    <citation type="submission" date="2018-05" db="EMBL/GenBank/DDBJ databases">
        <title>Whole genome sequencing of Vibrio phage VP-1.</title>
        <authorList>
            <person name="Nandita M."/>
            <person name="Bhat S.G."/>
        </authorList>
    </citation>
    <scope>NUCLEOTIDE SEQUENCE [LARGE SCALE GENOMIC DNA]</scope>
</reference>
<protein>
    <submittedName>
        <fullName evidence="2">P-loop containing nucleoside triphosphate hydrolase</fullName>
    </submittedName>
</protein>
<evidence type="ECO:0000313" key="2">
    <source>
        <dbReference type="EMBL" id="AWY10158.1"/>
    </source>
</evidence>
<dbReference type="InterPro" id="IPR049430">
    <property type="entry name" value="UvsW_N_sf"/>
</dbReference>
<dbReference type="Gene3D" id="3.30.780.20">
    <property type="match status" value="1"/>
</dbReference>
<dbReference type="SMART" id="SM00487">
    <property type="entry name" value="DEXDc"/>
    <property type="match status" value="1"/>
</dbReference>
<name>A0A4P2TFQ8_9CAUD</name>
<dbReference type="InterPro" id="IPR049409">
    <property type="entry name" value="UvsW_N"/>
</dbReference>
<dbReference type="SMART" id="SM00490">
    <property type="entry name" value="HELICc"/>
    <property type="match status" value="1"/>
</dbReference>
<dbReference type="EMBL" id="MH363700">
    <property type="protein sequence ID" value="AWY10158.1"/>
    <property type="molecule type" value="Genomic_DNA"/>
</dbReference>
<dbReference type="Gene3D" id="3.40.50.300">
    <property type="entry name" value="P-loop containing nucleotide triphosphate hydrolases"/>
    <property type="match status" value="2"/>
</dbReference>
<dbReference type="GO" id="GO:0005524">
    <property type="term" value="F:ATP binding"/>
    <property type="evidence" value="ECO:0007669"/>
    <property type="project" value="InterPro"/>
</dbReference>
<proteinExistence type="predicted"/>
<keyword evidence="2" id="KW-0378">Hydrolase</keyword>
<dbReference type="InterPro" id="IPR014001">
    <property type="entry name" value="Helicase_ATP-bd"/>
</dbReference>